<protein>
    <submittedName>
        <fullName evidence="1">Uncharacterized protein</fullName>
    </submittedName>
</protein>
<gene>
    <name evidence="1" type="ORF">NCTC11544_04308</name>
</gene>
<dbReference type="Proteomes" id="UP000255529">
    <property type="component" value="Unassembled WGS sequence"/>
</dbReference>
<accession>A0A380AJD5</accession>
<dbReference type="AlphaFoldDB" id="A0A380AJD5"/>
<evidence type="ECO:0000313" key="2">
    <source>
        <dbReference type="Proteomes" id="UP000255529"/>
    </source>
</evidence>
<proteinExistence type="predicted"/>
<name>A0A380AJD5_9GAMM</name>
<dbReference type="EMBL" id="UGYN01000002">
    <property type="protein sequence ID" value="SUI81975.1"/>
    <property type="molecule type" value="Genomic_DNA"/>
</dbReference>
<organism evidence="1 2">
    <name type="scientific">Serratia quinivorans</name>
    <dbReference type="NCBI Taxonomy" id="137545"/>
    <lineage>
        <taxon>Bacteria</taxon>
        <taxon>Pseudomonadati</taxon>
        <taxon>Pseudomonadota</taxon>
        <taxon>Gammaproteobacteria</taxon>
        <taxon>Enterobacterales</taxon>
        <taxon>Yersiniaceae</taxon>
        <taxon>Serratia</taxon>
    </lineage>
</organism>
<sequence>MNGLLNFEGYLSAVEAALRSLDIFKTVGIYSEMGDGYETPAVFFDIERWEESEACLGGNLTVNLTCNFYIVRELAAEGYNRKIRNAALLFTGWIHQRQFGPGTGPAHFVSAESGNIYLDEKALASHHAWCVTIEQCVAVGMDPFDDTGAPTLKEVWMGISPDVGATHKDDYTLLARRGPDEEA</sequence>
<evidence type="ECO:0000313" key="1">
    <source>
        <dbReference type="EMBL" id="SUI81975.1"/>
    </source>
</evidence>
<reference evidence="1 2" key="1">
    <citation type="submission" date="2018-06" db="EMBL/GenBank/DDBJ databases">
        <authorList>
            <consortium name="Pathogen Informatics"/>
            <person name="Doyle S."/>
        </authorList>
    </citation>
    <scope>NUCLEOTIDE SEQUENCE [LARGE SCALE GENOMIC DNA]</scope>
    <source>
        <strain evidence="1 2">NCTC11544</strain>
    </source>
</reference>